<evidence type="ECO:0000256" key="3">
    <source>
        <dbReference type="PROSITE-ProRule" id="PRU01106"/>
    </source>
</evidence>
<dbReference type="InterPro" id="IPR040170">
    <property type="entry name" value="Cytosol_ACT"/>
</dbReference>
<dbReference type="PROSITE" id="PS51770">
    <property type="entry name" value="HOTDOG_ACOT"/>
    <property type="match status" value="1"/>
</dbReference>
<feature type="domain" description="HotDog ACOT-type" evidence="4">
    <location>
        <begin position="2"/>
        <end position="114"/>
    </location>
</feature>
<dbReference type="InterPro" id="IPR029069">
    <property type="entry name" value="HotDog_dom_sf"/>
</dbReference>
<evidence type="ECO:0000313" key="6">
    <source>
        <dbReference type="Proteomes" id="UP000194841"/>
    </source>
</evidence>
<dbReference type="Proteomes" id="UP000194841">
    <property type="component" value="Unassembled WGS sequence"/>
</dbReference>
<protein>
    <submittedName>
        <fullName evidence="5">Acyl-CoA thioesterase</fullName>
    </submittedName>
</protein>
<evidence type="ECO:0000259" key="4">
    <source>
        <dbReference type="PROSITE" id="PS51770"/>
    </source>
</evidence>
<keyword evidence="2 3" id="KW-0378">Hydrolase</keyword>
<dbReference type="Pfam" id="PF03061">
    <property type="entry name" value="4HBT"/>
    <property type="match status" value="1"/>
</dbReference>
<dbReference type="OrthoDB" id="9809430at2"/>
<dbReference type="GO" id="GO:0052816">
    <property type="term" value="F:long-chain fatty acyl-CoA hydrolase activity"/>
    <property type="evidence" value="ECO:0007669"/>
    <property type="project" value="TreeGrafter"/>
</dbReference>
<dbReference type="CDD" id="cd03442">
    <property type="entry name" value="BFIT_BACH"/>
    <property type="match status" value="1"/>
</dbReference>
<dbReference type="SUPFAM" id="SSF54637">
    <property type="entry name" value="Thioesterase/thiol ester dehydrase-isomerase"/>
    <property type="match status" value="1"/>
</dbReference>
<evidence type="ECO:0000256" key="2">
    <source>
        <dbReference type="ARBA" id="ARBA00022801"/>
    </source>
</evidence>
<dbReference type="InterPro" id="IPR006683">
    <property type="entry name" value="Thioestr_dom"/>
</dbReference>
<name>A0A244CMC5_PSEDV</name>
<comment type="caution">
    <text evidence="5">The sequence shown here is derived from an EMBL/GenBank/DDBJ whole genome shotgun (WGS) entry which is preliminary data.</text>
</comment>
<dbReference type="EMBL" id="MWPV01000005">
    <property type="protein sequence ID" value="OUL56742.1"/>
    <property type="molecule type" value="Genomic_DNA"/>
</dbReference>
<organism evidence="5 6">
    <name type="scientific">Pseudoalteromonas ulvae</name>
    <dbReference type="NCBI Taxonomy" id="107327"/>
    <lineage>
        <taxon>Bacteria</taxon>
        <taxon>Pseudomonadati</taxon>
        <taxon>Pseudomonadota</taxon>
        <taxon>Gammaproteobacteria</taxon>
        <taxon>Alteromonadales</taxon>
        <taxon>Pseudoalteromonadaceae</taxon>
        <taxon>Pseudoalteromonas</taxon>
    </lineage>
</organism>
<dbReference type="PANTHER" id="PTHR11049">
    <property type="entry name" value="ACYL COENZYME A THIOESTER HYDROLASE"/>
    <property type="match status" value="1"/>
</dbReference>
<evidence type="ECO:0000313" key="5">
    <source>
        <dbReference type="EMBL" id="OUL56742.1"/>
    </source>
</evidence>
<gene>
    <name evidence="5" type="ORF">B1199_15315</name>
</gene>
<dbReference type="GO" id="GO:0005829">
    <property type="term" value="C:cytosol"/>
    <property type="evidence" value="ECO:0007669"/>
    <property type="project" value="TreeGrafter"/>
</dbReference>
<dbReference type="GO" id="GO:0006637">
    <property type="term" value="P:acyl-CoA metabolic process"/>
    <property type="evidence" value="ECO:0007669"/>
    <property type="project" value="TreeGrafter"/>
</dbReference>
<dbReference type="RefSeq" id="WP_086744996.1">
    <property type="nucleotide sequence ID" value="NZ_MWPV01000005.1"/>
</dbReference>
<dbReference type="InterPro" id="IPR033120">
    <property type="entry name" value="HOTDOG_ACOT"/>
</dbReference>
<dbReference type="AlphaFoldDB" id="A0A244CMC5"/>
<sequence length="155" mass="17000">MKQSSMVFRFLAEPTDVNFGGKVHGGVVMKWIDQAGYACAAGWSGHYCVTISTGTIRFHRPILVGQIVEVSAKIAHTGKTSMQIFISVKCGDPKTQSMNETNHCIINFVATDQAGYPVEVPSFVAKTDEEKRLEAYAIKMKEISIQAESLLQELG</sequence>
<accession>A0A244CMC5</accession>
<evidence type="ECO:0000256" key="1">
    <source>
        <dbReference type="ARBA" id="ARBA00010458"/>
    </source>
</evidence>
<proteinExistence type="inferred from homology"/>
<dbReference type="PANTHER" id="PTHR11049:SF16">
    <property type="entry name" value="PROTEIN VDLD"/>
    <property type="match status" value="1"/>
</dbReference>
<reference evidence="5 6" key="1">
    <citation type="submission" date="2017-02" db="EMBL/GenBank/DDBJ databases">
        <title>Pseudoalteromonas ulvae TC14 Genome.</title>
        <authorList>
            <person name="Molmeret M."/>
        </authorList>
    </citation>
    <scope>NUCLEOTIDE SEQUENCE [LARGE SCALE GENOMIC DNA]</scope>
    <source>
        <strain evidence="5">TC14</strain>
    </source>
</reference>
<comment type="similarity">
    <text evidence="1">Belongs to the acyl coenzyme A hydrolase family.</text>
</comment>
<dbReference type="Gene3D" id="3.10.129.10">
    <property type="entry name" value="Hotdog Thioesterase"/>
    <property type="match status" value="1"/>
</dbReference>
<keyword evidence="6" id="KW-1185">Reference proteome</keyword>